<name>A0AAD5K2J0_9FUNG</name>
<organism evidence="1 2">
    <name type="scientific">Phascolomyces articulosus</name>
    <dbReference type="NCBI Taxonomy" id="60185"/>
    <lineage>
        <taxon>Eukaryota</taxon>
        <taxon>Fungi</taxon>
        <taxon>Fungi incertae sedis</taxon>
        <taxon>Mucoromycota</taxon>
        <taxon>Mucoromycotina</taxon>
        <taxon>Mucoromycetes</taxon>
        <taxon>Mucorales</taxon>
        <taxon>Lichtheimiaceae</taxon>
        <taxon>Phascolomyces</taxon>
    </lineage>
</organism>
<gene>
    <name evidence="1" type="ORF">BDA99DRAFT_535978</name>
</gene>
<evidence type="ECO:0000313" key="2">
    <source>
        <dbReference type="Proteomes" id="UP001209540"/>
    </source>
</evidence>
<evidence type="ECO:0000313" key="1">
    <source>
        <dbReference type="EMBL" id="KAI9266551.1"/>
    </source>
</evidence>
<keyword evidence="2" id="KW-1185">Reference proteome</keyword>
<protein>
    <submittedName>
        <fullName evidence="1">Uncharacterized protein</fullName>
    </submittedName>
</protein>
<sequence>MTPVTDVDEQSLLVPFDLCKNDWIANTMLRLRWKSVNDAQRKRGRDGIEELIPFEWNEYLNPIPPGILEFNEDLVYSKSVRPLSCRAFIHGPIFGHSCKTNWYLELYVSVAFLVHFLFEVKRWLSHNTCLSEAIVIFGHFISPVHRQVLFGTARTFHRQRRDAIKSKIGDLGGEHSKLWYRTQSRVRDCMLRVGGRLNFYDQLRMGNMIYHMETIQLNAQHITRTVFFFVKANVLIKCSRIMIIFRVYLMLSWFLKVSNEK</sequence>
<dbReference type="EMBL" id="JAIXMP010000010">
    <property type="protein sequence ID" value="KAI9266551.1"/>
    <property type="molecule type" value="Genomic_DNA"/>
</dbReference>
<comment type="caution">
    <text evidence="1">The sequence shown here is derived from an EMBL/GenBank/DDBJ whole genome shotgun (WGS) entry which is preliminary data.</text>
</comment>
<dbReference type="AlphaFoldDB" id="A0AAD5K2J0"/>
<accession>A0AAD5K2J0</accession>
<dbReference type="Proteomes" id="UP001209540">
    <property type="component" value="Unassembled WGS sequence"/>
</dbReference>
<reference evidence="1" key="1">
    <citation type="journal article" date="2022" name="IScience">
        <title>Evolution of zygomycete secretomes and the origins of terrestrial fungal ecologies.</title>
        <authorList>
            <person name="Chang Y."/>
            <person name="Wang Y."/>
            <person name="Mondo S."/>
            <person name="Ahrendt S."/>
            <person name="Andreopoulos W."/>
            <person name="Barry K."/>
            <person name="Beard J."/>
            <person name="Benny G.L."/>
            <person name="Blankenship S."/>
            <person name="Bonito G."/>
            <person name="Cuomo C."/>
            <person name="Desiro A."/>
            <person name="Gervers K.A."/>
            <person name="Hundley H."/>
            <person name="Kuo A."/>
            <person name="LaButti K."/>
            <person name="Lang B.F."/>
            <person name="Lipzen A."/>
            <person name="O'Donnell K."/>
            <person name="Pangilinan J."/>
            <person name="Reynolds N."/>
            <person name="Sandor L."/>
            <person name="Smith M.E."/>
            <person name="Tsang A."/>
            <person name="Grigoriev I.V."/>
            <person name="Stajich J.E."/>
            <person name="Spatafora J.W."/>
        </authorList>
    </citation>
    <scope>NUCLEOTIDE SEQUENCE</scope>
    <source>
        <strain evidence="1">RSA 2281</strain>
    </source>
</reference>
<reference evidence="1" key="2">
    <citation type="submission" date="2023-02" db="EMBL/GenBank/DDBJ databases">
        <authorList>
            <consortium name="DOE Joint Genome Institute"/>
            <person name="Mondo S.J."/>
            <person name="Chang Y."/>
            <person name="Wang Y."/>
            <person name="Ahrendt S."/>
            <person name="Andreopoulos W."/>
            <person name="Barry K."/>
            <person name="Beard J."/>
            <person name="Benny G.L."/>
            <person name="Blankenship S."/>
            <person name="Bonito G."/>
            <person name="Cuomo C."/>
            <person name="Desiro A."/>
            <person name="Gervers K.A."/>
            <person name="Hundley H."/>
            <person name="Kuo A."/>
            <person name="LaButti K."/>
            <person name="Lang B.F."/>
            <person name="Lipzen A."/>
            <person name="O'Donnell K."/>
            <person name="Pangilinan J."/>
            <person name="Reynolds N."/>
            <person name="Sandor L."/>
            <person name="Smith M.W."/>
            <person name="Tsang A."/>
            <person name="Grigoriev I.V."/>
            <person name="Stajich J.E."/>
            <person name="Spatafora J.W."/>
        </authorList>
    </citation>
    <scope>NUCLEOTIDE SEQUENCE</scope>
    <source>
        <strain evidence="1">RSA 2281</strain>
    </source>
</reference>
<proteinExistence type="predicted"/>